<feature type="domain" description="Adaptor protein ClpS core" evidence="1">
    <location>
        <begin position="1"/>
        <end position="54"/>
    </location>
</feature>
<dbReference type="GO" id="GO:0030163">
    <property type="term" value="P:protein catabolic process"/>
    <property type="evidence" value="ECO:0007669"/>
    <property type="project" value="InterPro"/>
</dbReference>
<keyword evidence="3" id="KW-1185">Reference proteome</keyword>
<dbReference type="Gene3D" id="3.30.1390.10">
    <property type="match status" value="1"/>
</dbReference>
<dbReference type="Pfam" id="PF02617">
    <property type="entry name" value="ClpS"/>
    <property type="match status" value="1"/>
</dbReference>
<gene>
    <name evidence="2" type="ORF">UK23_34220</name>
</gene>
<name>A0A0F0GKW6_LENAE</name>
<comment type="caution">
    <text evidence="2">The sequence shown here is derived from an EMBL/GenBank/DDBJ whole genome shotgun (WGS) entry which is preliminary data.</text>
</comment>
<dbReference type="AlphaFoldDB" id="A0A0F0GKW6"/>
<evidence type="ECO:0000313" key="3">
    <source>
        <dbReference type="Proteomes" id="UP000033393"/>
    </source>
</evidence>
<evidence type="ECO:0000313" key="2">
    <source>
        <dbReference type="EMBL" id="KJK43211.1"/>
    </source>
</evidence>
<evidence type="ECO:0000259" key="1">
    <source>
        <dbReference type="Pfam" id="PF02617"/>
    </source>
</evidence>
<proteinExistence type="predicted"/>
<organism evidence="2 3">
    <name type="scientific">Lentzea aerocolonigenes</name>
    <name type="common">Lechevalieria aerocolonigenes</name>
    <name type="synonym">Saccharothrix aerocolonigenes</name>
    <dbReference type="NCBI Taxonomy" id="68170"/>
    <lineage>
        <taxon>Bacteria</taxon>
        <taxon>Bacillati</taxon>
        <taxon>Actinomycetota</taxon>
        <taxon>Actinomycetes</taxon>
        <taxon>Pseudonocardiales</taxon>
        <taxon>Pseudonocardiaceae</taxon>
        <taxon>Lentzea</taxon>
    </lineage>
</organism>
<dbReference type="PATRIC" id="fig|68170.10.peg.8840"/>
<reference evidence="2 3" key="1">
    <citation type="submission" date="2015-02" db="EMBL/GenBank/DDBJ databases">
        <authorList>
            <person name="Ju K.-S."/>
            <person name="Doroghazi J.R."/>
            <person name="Metcalf W."/>
        </authorList>
    </citation>
    <scope>NUCLEOTIDE SEQUENCE [LARGE SCALE GENOMIC DNA]</scope>
    <source>
        <strain evidence="2 3">NRRL B-16140</strain>
    </source>
</reference>
<protein>
    <recommendedName>
        <fullName evidence="1">Adaptor protein ClpS core domain-containing protein</fullName>
    </recommendedName>
</protein>
<dbReference type="SUPFAM" id="SSF54736">
    <property type="entry name" value="ClpS-like"/>
    <property type="match status" value="1"/>
</dbReference>
<dbReference type="EMBL" id="JYJG01000301">
    <property type="protein sequence ID" value="KJK43211.1"/>
    <property type="molecule type" value="Genomic_DNA"/>
</dbReference>
<dbReference type="InterPro" id="IPR014719">
    <property type="entry name" value="Ribosomal_bL12_C/ClpS-like"/>
</dbReference>
<sequence>MHNDDHTPFAVACHLLRTVCGFDVEKARGLTAAIHQSGSVAVGSYDRATAESITLRLVRAGLRAELRQEVYDTQEVFSAERVGDGVLVKVPEVFARGWEPAFESLDRLYRVGSTARGLRWPRPVMTRRPLLRKMFPDTSASRWQSAMFRRRHRKVLADRALVNRVWEQWINAESRTLTLDEAGEWIVVFGQIRALYLLVRKATPLQFHTLAYLQEKLVQAVDPEAFAGPDVQPAVVEQPT</sequence>
<dbReference type="Proteomes" id="UP000033393">
    <property type="component" value="Unassembled WGS sequence"/>
</dbReference>
<accession>A0A0F0GKW6</accession>
<dbReference type="InterPro" id="IPR003769">
    <property type="entry name" value="ClpS_core"/>
</dbReference>